<evidence type="ECO:0000256" key="1">
    <source>
        <dbReference type="SAM" id="MobiDB-lite"/>
    </source>
</evidence>
<keyword evidence="3" id="KW-1185">Reference proteome</keyword>
<sequence>MTNVYLNPATQGVQYYYDPILKFHGEGEKNDESETTVAFRKPTTNWGGEERRGEEKRALGGERKKRTVERGKLSR</sequence>
<evidence type="ECO:0000313" key="3">
    <source>
        <dbReference type="Proteomes" id="UP001234178"/>
    </source>
</evidence>
<organism evidence="2 3">
    <name type="scientific">Daphnia magna</name>
    <dbReference type="NCBI Taxonomy" id="35525"/>
    <lineage>
        <taxon>Eukaryota</taxon>
        <taxon>Metazoa</taxon>
        <taxon>Ecdysozoa</taxon>
        <taxon>Arthropoda</taxon>
        <taxon>Crustacea</taxon>
        <taxon>Branchiopoda</taxon>
        <taxon>Diplostraca</taxon>
        <taxon>Cladocera</taxon>
        <taxon>Anomopoda</taxon>
        <taxon>Daphniidae</taxon>
        <taxon>Daphnia</taxon>
    </lineage>
</organism>
<accession>A0ABR0ASL5</accession>
<comment type="caution">
    <text evidence="2">The sequence shown here is derived from an EMBL/GenBank/DDBJ whole genome shotgun (WGS) entry which is preliminary data.</text>
</comment>
<feature type="compositionally biased region" description="Basic and acidic residues" evidence="1">
    <location>
        <begin position="48"/>
        <end position="75"/>
    </location>
</feature>
<dbReference type="EMBL" id="JAOYFB010000038">
    <property type="protein sequence ID" value="KAK4028118.1"/>
    <property type="molecule type" value="Genomic_DNA"/>
</dbReference>
<proteinExistence type="predicted"/>
<feature type="region of interest" description="Disordered" evidence="1">
    <location>
        <begin position="27"/>
        <end position="75"/>
    </location>
</feature>
<name>A0ABR0ASL5_9CRUS</name>
<dbReference type="Proteomes" id="UP001234178">
    <property type="component" value="Unassembled WGS sequence"/>
</dbReference>
<gene>
    <name evidence="2" type="ORF">OUZ56_017296</name>
</gene>
<protein>
    <submittedName>
        <fullName evidence="2">Uncharacterized protein</fullName>
    </submittedName>
</protein>
<evidence type="ECO:0000313" key="2">
    <source>
        <dbReference type="EMBL" id="KAK4028118.1"/>
    </source>
</evidence>
<reference evidence="2 3" key="1">
    <citation type="journal article" date="2023" name="Nucleic Acids Res.">
        <title>The hologenome of Daphnia magna reveals possible DNA methylation and microbiome-mediated evolution of the host genome.</title>
        <authorList>
            <person name="Chaturvedi A."/>
            <person name="Li X."/>
            <person name="Dhandapani V."/>
            <person name="Marshall H."/>
            <person name="Kissane S."/>
            <person name="Cuenca-Cambronero M."/>
            <person name="Asole G."/>
            <person name="Calvet F."/>
            <person name="Ruiz-Romero M."/>
            <person name="Marangio P."/>
            <person name="Guigo R."/>
            <person name="Rago D."/>
            <person name="Mirbahai L."/>
            <person name="Eastwood N."/>
            <person name="Colbourne J.K."/>
            <person name="Zhou J."/>
            <person name="Mallon E."/>
            <person name="Orsini L."/>
        </authorList>
    </citation>
    <scope>NUCLEOTIDE SEQUENCE [LARGE SCALE GENOMIC DNA]</scope>
    <source>
        <strain evidence="2">LRV0_1</strain>
    </source>
</reference>